<proteinExistence type="predicted"/>
<keyword evidence="1" id="KW-0812">Transmembrane</keyword>
<feature type="transmembrane region" description="Helical" evidence="1">
    <location>
        <begin position="60"/>
        <end position="80"/>
    </location>
</feature>
<feature type="transmembrane region" description="Helical" evidence="1">
    <location>
        <begin position="217"/>
        <end position="238"/>
    </location>
</feature>
<dbReference type="OrthoDB" id="9996464at2759"/>
<feature type="transmembrane region" description="Helical" evidence="1">
    <location>
        <begin position="184"/>
        <end position="205"/>
    </location>
</feature>
<organism evidence="2 3">
    <name type="scientific">Gigaspora margarita</name>
    <dbReference type="NCBI Taxonomy" id="4874"/>
    <lineage>
        <taxon>Eukaryota</taxon>
        <taxon>Fungi</taxon>
        <taxon>Fungi incertae sedis</taxon>
        <taxon>Mucoromycota</taxon>
        <taxon>Glomeromycotina</taxon>
        <taxon>Glomeromycetes</taxon>
        <taxon>Diversisporales</taxon>
        <taxon>Gigasporaceae</taxon>
        <taxon>Gigaspora</taxon>
    </lineage>
</organism>
<dbReference type="NCBIfam" id="NF041646">
    <property type="entry name" value="VC0807_fam"/>
    <property type="match status" value="1"/>
</dbReference>
<evidence type="ECO:0000313" key="2">
    <source>
        <dbReference type="EMBL" id="KAF0550830.1"/>
    </source>
</evidence>
<feature type="transmembrane region" description="Helical" evidence="1">
    <location>
        <begin position="36"/>
        <end position="54"/>
    </location>
</feature>
<feature type="transmembrane region" description="Helical" evidence="1">
    <location>
        <begin position="111"/>
        <end position="132"/>
    </location>
</feature>
<protein>
    <submittedName>
        <fullName evidence="2">Membrane protein</fullName>
    </submittedName>
</protein>
<dbReference type="Proteomes" id="UP000439903">
    <property type="component" value="Unassembled WGS sequence"/>
</dbReference>
<sequence>MSQFTESFLDDDETREIHEIQPSGTQPNKSRLNLRLLLMIFVDLALPLLLYYILEKFIPTIWALAISGVPPAISVIVNFIYRKQISVLGFLVVLAFIIGIILSVVQGDPRIVLLRESCVTGVFGLVFLITLIPINIGSFQMRPILYYNSKNLEIGDLKGLTEDESIPDRYERYWRSYSGFRHTFIILTAVWGVGLLIEVAVRIIIIYKTATIDQAVYFGSIFLYSWLGCLTLFTFIFSRYMQKKGEAKQKLREKENFLEL</sequence>
<keyword evidence="1" id="KW-0472">Membrane</keyword>
<evidence type="ECO:0000313" key="3">
    <source>
        <dbReference type="Proteomes" id="UP000439903"/>
    </source>
</evidence>
<reference evidence="2 3" key="1">
    <citation type="journal article" date="2019" name="Environ. Microbiol.">
        <title>At the nexus of three kingdoms: the genome of the mycorrhizal fungus Gigaspora margarita provides insights into plant, endobacterial and fungal interactions.</title>
        <authorList>
            <person name="Venice F."/>
            <person name="Ghignone S."/>
            <person name="Salvioli di Fossalunga A."/>
            <person name="Amselem J."/>
            <person name="Novero M."/>
            <person name="Xianan X."/>
            <person name="Sedzielewska Toro K."/>
            <person name="Morin E."/>
            <person name="Lipzen A."/>
            <person name="Grigoriev I.V."/>
            <person name="Henrissat B."/>
            <person name="Martin F.M."/>
            <person name="Bonfante P."/>
        </authorList>
    </citation>
    <scope>NUCLEOTIDE SEQUENCE [LARGE SCALE GENOMIC DNA]</scope>
    <source>
        <strain evidence="2 3">BEG34</strain>
    </source>
</reference>
<name>A0A8H4B0K8_GIGMA</name>
<gene>
    <name evidence="2" type="ORF">F8M41_024011</name>
</gene>
<feature type="transmembrane region" description="Helical" evidence="1">
    <location>
        <begin position="87"/>
        <end position="105"/>
    </location>
</feature>
<evidence type="ECO:0000256" key="1">
    <source>
        <dbReference type="SAM" id="Phobius"/>
    </source>
</evidence>
<keyword evidence="1" id="KW-1133">Transmembrane helix</keyword>
<keyword evidence="3" id="KW-1185">Reference proteome</keyword>
<dbReference type="AlphaFoldDB" id="A0A8H4B0K8"/>
<accession>A0A8H4B0K8</accession>
<dbReference type="EMBL" id="WTPW01000081">
    <property type="protein sequence ID" value="KAF0550830.1"/>
    <property type="molecule type" value="Genomic_DNA"/>
</dbReference>
<comment type="caution">
    <text evidence="2">The sequence shown here is derived from an EMBL/GenBank/DDBJ whole genome shotgun (WGS) entry which is preliminary data.</text>
</comment>